<keyword evidence="3" id="KW-0732">Signal</keyword>
<feature type="chain" id="PRO_5040359917" description="TIL domain-containing protein" evidence="3">
    <location>
        <begin position="20"/>
        <end position="153"/>
    </location>
</feature>
<keyword evidence="2" id="KW-1015">Disulfide bond</keyword>
<evidence type="ECO:0000259" key="4">
    <source>
        <dbReference type="Pfam" id="PF01826"/>
    </source>
</evidence>
<feature type="domain" description="TIL" evidence="4">
    <location>
        <begin position="29"/>
        <end position="89"/>
    </location>
</feature>
<proteinExistence type="predicted"/>
<sequence length="153" mass="16554">MFTNLVLILTAAVLSYSSSEDCSTEDSPCGKFETLNTCSSPCAIPATCDFPYPSTTSDTCIERCDTVCECIPEYVKINENGPCIKTEDCPNKNRCGVNEVIGCVHCCEVTCLDLNKCDEVICPTVCIEGCTCRKGFVLDRPNGTCVPITQCSE</sequence>
<dbReference type="AlphaFoldDB" id="A0A9N9XUP3"/>
<keyword evidence="1" id="KW-0646">Protease inhibitor</keyword>
<dbReference type="PANTHER" id="PTHR23259">
    <property type="entry name" value="RIDDLE"/>
    <property type="match status" value="1"/>
</dbReference>
<dbReference type="EMBL" id="OU900102">
    <property type="protein sequence ID" value="CAG9865042.1"/>
    <property type="molecule type" value="Genomic_DNA"/>
</dbReference>
<evidence type="ECO:0000313" key="5">
    <source>
        <dbReference type="EMBL" id="CAG9865042.1"/>
    </source>
</evidence>
<dbReference type="PANTHER" id="PTHR23259:SF69">
    <property type="entry name" value="GEO11767P1-RELATED"/>
    <property type="match status" value="1"/>
</dbReference>
<dbReference type="InterPro" id="IPR051368">
    <property type="entry name" value="SerProtInhib-TIL_Domain"/>
</dbReference>
<dbReference type="InterPro" id="IPR002919">
    <property type="entry name" value="TIL_dom"/>
</dbReference>
<dbReference type="InterPro" id="IPR036084">
    <property type="entry name" value="Ser_inhib-like_sf"/>
</dbReference>
<reference evidence="5" key="1">
    <citation type="submission" date="2022-01" db="EMBL/GenBank/DDBJ databases">
        <authorList>
            <person name="King R."/>
        </authorList>
    </citation>
    <scope>NUCLEOTIDE SEQUENCE</scope>
</reference>
<dbReference type="SUPFAM" id="SSF57567">
    <property type="entry name" value="Serine protease inhibitors"/>
    <property type="match status" value="1"/>
</dbReference>
<name>A0A9N9XUP3_PHYSR</name>
<dbReference type="GO" id="GO:0030414">
    <property type="term" value="F:peptidase inhibitor activity"/>
    <property type="evidence" value="ECO:0007669"/>
    <property type="project" value="UniProtKB-KW"/>
</dbReference>
<dbReference type="Proteomes" id="UP001153712">
    <property type="component" value="Chromosome 9"/>
</dbReference>
<protein>
    <recommendedName>
        <fullName evidence="4">TIL domain-containing protein</fullName>
    </recommendedName>
</protein>
<dbReference type="OrthoDB" id="6781148at2759"/>
<dbReference type="Gene3D" id="2.10.25.10">
    <property type="entry name" value="Laminin"/>
    <property type="match status" value="2"/>
</dbReference>
<evidence type="ECO:0000256" key="2">
    <source>
        <dbReference type="ARBA" id="ARBA00023157"/>
    </source>
</evidence>
<keyword evidence="6" id="KW-1185">Reference proteome</keyword>
<feature type="domain" description="TIL" evidence="4">
    <location>
        <begin position="101"/>
        <end position="151"/>
    </location>
</feature>
<evidence type="ECO:0000256" key="3">
    <source>
        <dbReference type="SAM" id="SignalP"/>
    </source>
</evidence>
<organism evidence="5 6">
    <name type="scientific">Phyllotreta striolata</name>
    <name type="common">Striped flea beetle</name>
    <name type="synonym">Crioceris striolata</name>
    <dbReference type="NCBI Taxonomy" id="444603"/>
    <lineage>
        <taxon>Eukaryota</taxon>
        <taxon>Metazoa</taxon>
        <taxon>Ecdysozoa</taxon>
        <taxon>Arthropoda</taxon>
        <taxon>Hexapoda</taxon>
        <taxon>Insecta</taxon>
        <taxon>Pterygota</taxon>
        <taxon>Neoptera</taxon>
        <taxon>Endopterygota</taxon>
        <taxon>Coleoptera</taxon>
        <taxon>Polyphaga</taxon>
        <taxon>Cucujiformia</taxon>
        <taxon>Chrysomeloidea</taxon>
        <taxon>Chrysomelidae</taxon>
        <taxon>Galerucinae</taxon>
        <taxon>Alticini</taxon>
        <taxon>Phyllotreta</taxon>
    </lineage>
</organism>
<feature type="signal peptide" evidence="3">
    <location>
        <begin position="1"/>
        <end position="19"/>
    </location>
</feature>
<accession>A0A9N9XUP3</accession>
<dbReference type="CDD" id="cd19941">
    <property type="entry name" value="TIL"/>
    <property type="match status" value="1"/>
</dbReference>
<gene>
    <name evidence="5" type="ORF">PHYEVI_LOCUS11288</name>
</gene>
<evidence type="ECO:0000313" key="6">
    <source>
        <dbReference type="Proteomes" id="UP001153712"/>
    </source>
</evidence>
<evidence type="ECO:0000256" key="1">
    <source>
        <dbReference type="ARBA" id="ARBA00022690"/>
    </source>
</evidence>
<dbReference type="Pfam" id="PF01826">
    <property type="entry name" value="TIL"/>
    <property type="match status" value="2"/>
</dbReference>